<keyword evidence="3" id="KW-0547">Nucleotide-binding</keyword>
<dbReference type="InterPro" id="IPR007421">
    <property type="entry name" value="Schlafen_AlbA_2_dom"/>
</dbReference>
<dbReference type="EMBL" id="UGOG01000001">
    <property type="protein sequence ID" value="STX61293.1"/>
    <property type="molecule type" value="Genomic_DNA"/>
</dbReference>
<dbReference type="Proteomes" id="UP000254040">
    <property type="component" value="Unassembled WGS sequence"/>
</dbReference>
<dbReference type="PANTHER" id="PTHR30595:SF6">
    <property type="entry name" value="SCHLAFEN ALBA-2 DOMAIN-CONTAINING PROTEIN"/>
    <property type="match status" value="1"/>
</dbReference>
<dbReference type="InterPro" id="IPR038475">
    <property type="entry name" value="RecG_C_sf"/>
</dbReference>
<evidence type="ECO:0000313" key="4">
    <source>
        <dbReference type="Proteomes" id="UP000054985"/>
    </source>
</evidence>
<dbReference type="InterPro" id="IPR038461">
    <property type="entry name" value="Schlafen_AlbA_2_dom_sf"/>
</dbReference>
<name>A0A378JRR6_9GAMM</name>
<sequence>MNLDVNNRPANYYTDLINELRKLPSETEWLEFKHNKADPEEIGEYCSALINSALLLEKPYAYLVWGIDNNTHEIVGTTFKPHESKVGNEVLLSWLARLLSPKINFHFVTIRIDNKAIIILEIEAEASHPVQFKNQKFIRLGSYKKKLSDHPEKEKALWRVLDRKPFEDGIVEEKISDETVLMLMDYPAYFNLLGLPLPDGRTAILDALKTEKLIHPCEAGGWNITTLGAVLFAKNLSDFPKLKRKALRIIHYKGNNRIETQREHIEHKGYAVGFEGLIEYIMALIPTNEVIGTALRKTVPMYPELAIRELVANALTHQDFKVTGAGPMIEIFDNRIEITNPGLPLVLTERFLDTPPKSRNEALASLMRRFGICEERGSGIDKVVSQIEYYQLPAPIFEAVEEHTRVVLFAHRDLKDMDKQDRIWACYLHACLRYVERDYMTNSTLRYRFGIDPKNSAMVSRIIRDALDAGKIRCYDDSVGSKAKKYLPWWVV</sequence>
<dbReference type="Gene3D" id="3.30.565.60">
    <property type="match status" value="1"/>
</dbReference>
<dbReference type="OrthoDB" id="9805115at2"/>
<evidence type="ECO:0000313" key="3">
    <source>
        <dbReference type="EMBL" id="STX61293.1"/>
    </source>
</evidence>
<dbReference type="Proteomes" id="UP000054985">
    <property type="component" value="Unassembled WGS sequence"/>
</dbReference>
<protein>
    <submittedName>
        <fullName evidence="3">ATP-dependent DNA helicase</fullName>
    </submittedName>
</protein>
<dbReference type="AlphaFoldDB" id="A0A378JRR6"/>
<evidence type="ECO:0000259" key="1">
    <source>
        <dbReference type="Pfam" id="PF04326"/>
    </source>
</evidence>
<dbReference type="Gene3D" id="3.30.950.30">
    <property type="entry name" value="Schlafen, AAA domain"/>
    <property type="match status" value="1"/>
</dbReference>
<feature type="domain" description="Schlafen AlbA-2" evidence="1">
    <location>
        <begin position="26"/>
        <end position="147"/>
    </location>
</feature>
<keyword evidence="3" id="KW-0378">Hydrolase</keyword>
<dbReference type="RefSeq" id="WP_028385402.1">
    <property type="nucleotide sequence ID" value="NZ_CAAAJG010000004.1"/>
</dbReference>
<dbReference type="EMBL" id="LNYN01000019">
    <property type="protein sequence ID" value="KTD34687.1"/>
    <property type="molecule type" value="Genomic_DNA"/>
</dbReference>
<dbReference type="Pfam" id="PF13749">
    <property type="entry name" value="HATPase_c_4"/>
    <property type="match status" value="1"/>
</dbReference>
<accession>A0A378JRR6</accession>
<keyword evidence="3" id="KW-0347">Helicase</keyword>
<evidence type="ECO:0000313" key="5">
    <source>
        <dbReference type="Proteomes" id="UP000254040"/>
    </source>
</evidence>
<dbReference type="GO" id="GO:0004386">
    <property type="term" value="F:helicase activity"/>
    <property type="evidence" value="ECO:0007669"/>
    <property type="project" value="UniProtKB-KW"/>
</dbReference>
<dbReference type="STRING" id="39962.Lmor_1220"/>
<proteinExistence type="predicted"/>
<evidence type="ECO:0000313" key="2">
    <source>
        <dbReference type="EMBL" id="KTD34687.1"/>
    </source>
</evidence>
<keyword evidence="3" id="KW-0067">ATP-binding</keyword>
<keyword evidence="4" id="KW-1185">Reference proteome</keyword>
<gene>
    <name evidence="2" type="ORF">Lmor_1220</name>
    <name evidence="3" type="ORF">NCTC12239_00199</name>
</gene>
<reference evidence="3 5" key="2">
    <citation type="submission" date="2018-06" db="EMBL/GenBank/DDBJ databases">
        <authorList>
            <consortium name="Pathogen Informatics"/>
            <person name="Doyle S."/>
        </authorList>
    </citation>
    <scope>NUCLEOTIDE SEQUENCE [LARGE SCALE GENOMIC DNA]</scope>
    <source>
        <strain evidence="3 5">NCTC12239</strain>
    </source>
</reference>
<reference evidence="2 4" key="1">
    <citation type="submission" date="2015-11" db="EMBL/GenBank/DDBJ databases">
        <title>Genomic analysis of 38 Legionella species identifies large and diverse effector repertoires.</title>
        <authorList>
            <person name="Burstein D."/>
            <person name="Amaro F."/>
            <person name="Zusman T."/>
            <person name="Lifshitz Z."/>
            <person name="Cohen O."/>
            <person name="Gilbert J.A."/>
            <person name="Pupko T."/>
            <person name="Shuman H.A."/>
            <person name="Segal G."/>
        </authorList>
    </citation>
    <scope>NUCLEOTIDE SEQUENCE [LARGE SCALE GENOMIC DNA]</scope>
    <source>
        <strain evidence="2 4">ATCC 43877</strain>
    </source>
</reference>
<dbReference type="PANTHER" id="PTHR30595">
    <property type="entry name" value="GLPR-RELATED TRANSCRIPTIONAL REPRESSOR"/>
    <property type="match status" value="1"/>
</dbReference>
<organism evidence="3 5">
    <name type="scientific">Legionella moravica</name>
    <dbReference type="NCBI Taxonomy" id="39962"/>
    <lineage>
        <taxon>Bacteria</taxon>
        <taxon>Pseudomonadati</taxon>
        <taxon>Pseudomonadota</taxon>
        <taxon>Gammaproteobacteria</taxon>
        <taxon>Legionellales</taxon>
        <taxon>Legionellaceae</taxon>
        <taxon>Legionella</taxon>
    </lineage>
</organism>
<dbReference type="Pfam" id="PF04326">
    <property type="entry name" value="SLFN_AlbA_2"/>
    <property type="match status" value="1"/>
</dbReference>